<accession>A0A5D3YHV3</accession>
<reference evidence="2 3" key="1">
    <citation type="submission" date="2019-07" db="EMBL/GenBank/DDBJ databases">
        <title>Genomic Encyclopedia of Archaeal and Bacterial Type Strains, Phase II (KMG-II): from individual species to whole genera.</title>
        <authorList>
            <person name="Goeker M."/>
        </authorList>
    </citation>
    <scope>NUCLEOTIDE SEQUENCE [LARGE SCALE GENOMIC DNA]</scope>
    <source>
        <strain evidence="2 3">DSM 21935</strain>
    </source>
</reference>
<comment type="caution">
    <text evidence="2">The sequence shown here is derived from an EMBL/GenBank/DDBJ whole genome shotgun (WGS) entry which is preliminary data.</text>
</comment>
<dbReference type="EMBL" id="VNHY01000002">
    <property type="protein sequence ID" value="TYP93353.1"/>
    <property type="molecule type" value="Genomic_DNA"/>
</dbReference>
<keyword evidence="1" id="KW-0812">Transmembrane</keyword>
<proteinExistence type="predicted"/>
<name>A0A5D3YHV3_9BACT</name>
<dbReference type="RefSeq" id="WP_148898428.1">
    <property type="nucleotide sequence ID" value="NZ_VNHY01000002.1"/>
</dbReference>
<dbReference type="Pfam" id="PF11381">
    <property type="entry name" value="DUF3185"/>
    <property type="match status" value="1"/>
</dbReference>
<evidence type="ECO:0000256" key="1">
    <source>
        <dbReference type="SAM" id="Phobius"/>
    </source>
</evidence>
<feature type="transmembrane region" description="Helical" evidence="1">
    <location>
        <begin position="43"/>
        <end position="62"/>
    </location>
</feature>
<dbReference type="AlphaFoldDB" id="A0A5D3YHV3"/>
<keyword evidence="1" id="KW-1133">Transmembrane helix</keyword>
<keyword evidence="3" id="KW-1185">Reference proteome</keyword>
<sequence>MKKVISVALLVGGILLLYFGYQEYQSFGSEVNQLFGGSGSDKAIWMLVGGGAATIGGLVGLLRDKPT</sequence>
<gene>
    <name evidence="2" type="ORF">LX73_1054</name>
</gene>
<evidence type="ECO:0000313" key="2">
    <source>
        <dbReference type="EMBL" id="TYP93353.1"/>
    </source>
</evidence>
<dbReference type="Proteomes" id="UP000324595">
    <property type="component" value="Unassembled WGS sequence"/>
</dbReference>
<evidence type="ECO:0000313" key="3">
    <source>
        <dbReference type="Proteomes" id="UP000324595"/>
    </source>
</evidence>
<dbReference type="OrthoDB" id="9032848at2"/>
<evidence type="ECO:0008006" key="4">
    <source>
        <dbReference type="Google" id="ProtNLM"/>
    </source>
</evidence>
<dbReference type="InterPro" id="IPR021521">
    <property type="entry name" value="DUF3185"/>
</dbReference>
<organism evidence="2 3">
    <name type="scientific">Fodinibius salinus</name>
    <dbReference type="NCBI Taxonomy" id="860790"/>
    <lineage>
        <taxon>Bacteria</taxon>
        <taxon>Pseudomonadati</taxon>
        <taxon>Balneolota</taxon>
        <taxon>Balneolia</taxon>
        <taxon>Balneolales</taxon>
        <taxon>Balneolaceae</taxon>
        <taxon>Fodinibius</taxon>
    </lineage>
</organism>
<protein>
    <recommendedName>
        <fullName evidence="4">DUF3185 family protein</fullName>
    </recommendedName>
</protein>
<keyword evidence="1" id="KW-0472">Membrane</keyword>